<feature type="region of interest" description="Disordered" evidence="1">
    <location>
        <begin position="48"/>
        <end position="107"/>
    </location>
</feature>
<sequence>MELGVQSRLDTPASDSDTLRQSGKTVDVLAMRVAVPVVPTTLATQLHSFPSEHSSTAASVKRQDSDSDTVKPIDPRSQNKHVPVSLAENLGCDPDSTSGSSGVKQQPSVVTTGIAGSPGQVVGDVESHYNYHQYTSHFVHSLQT</sequence>
<reference evidence="2 3" key="1">
    <citation type="journal article" date="2023" name="Sci. Data">
        <title>Genome assembly of the Korean intertidal mud-creeper Batillaria attramentaria.</title>
        <authorList>
            <person name="Patra A.K."/>
            <person name="Ho P.T."/>
            <person name="Jun S."/>
            <person name="Lee S.J."/>
            <person name="Kim Y."/>
            <person name="Won Y.J."/>
        </authorList>
    </citation>
    <scope>NUCLEOTIDE SEQUENCE [LARGE SCALE GENOMIC DNA]</scope>
    <source>
        <strain evidence="2">Wonlab-2016</strain>
    </source>
</reference>
<organism evidence="2 3">
    <name type="scientific">Batillaria attramentaria</name>
    <dbReference type="NCBI Taxonomy" id="370345"/>
    <lineage>
        <taxon>Eukaryota</taxon>
        <taxon>Metazoa</taxon>
        <taxon>Spiralia</taxon>
        <taxon>Lophotrochozoa</taxon>
        <taxon>Mollusca</taxon>
        <taxon>Gastropoda</taxon>
        <taxon>Caenogastropoda</taxon>
        <taxon>Sorbeoconcha</taxon>
        <taxon>Cerithioidea</taxon>
        <taxon>Batillariidae</taxon>
        <taxon>Batillaria</taxon>
    </lineage>
</organism>
<name>A0ABD0K8Y9_9CAEN</name>
<accession>A0ABD0K8Y9</accession>
<protein>
    <submittedName>
        <fullName evidence="2">Uncharacterized protein</fullName>
    </submittedName>
</protein>
<feature type="compositionally biased region" description="Basic and acidic residues" evidence="1">
    <location>
        <begin position="61"/>
        <end position="74"/>
    </location>
</feature>
<evidence type="ECO:0000313" key="3">
    <source>
        <dbReference type="Proteomes" id="UP001519460"/>
    </source>
</evidence>
<dbReference type="Proteomes" id="UP001519460">
    <property type="component" value="Unassembled WGS sequence"/>
</dbReference>
<gene>
    <name evidence="2" type="ORF">BaRGS_00025230</name>
</gene>
<evidence type="ECO:0000256" key="1">
    <source>
        <dbReference type="SAM" id="MobiDB-lite"/>
    </source>
</evidence>
<comment type="caution">
    <text evidence="2">The sequence shown here is derived from an EMBL/GenBank/DDBJ whole genome shotgun (WGS) entry which is preliminary data.</text>
</comment>
<proteinExistence type="predicted"/>
<feature type="region of interest" description="Disordered" evidence="1">
    <location>
        <begin position="1"/>
        <end position="20"/>
    </location>
</feature>
<dbReference type="AlphaFoldDB" id="A0ABD0K8Y9"/>
<feature type="compositionally biased region" description="Polar residues" evidence="1">
    <location>
        <begin position="95"/>
        <end position="107"/>
    </location>
</feature>
<keyword evidence="3" id="KW-1185">Reference proteome</keyword>
<feature type="compositionally biased region" description="Polar residues" evidence="1">
    <location>
        <begin position="48"/>
        <end position="58"/>
    </location>
</feature>
<dbReference type="EMBL" id="JACVVK020000225">
    <property type="protein sequence ID" value="KAK7483556.1"/>
    <property type="molecule type" value="Genomic_DNA"/>
</dbReference>
<evidence type="ECO:0000313" key="2">
    <source>
        <dbReference type="EMBL" id="KAK7483556.1"/>
    </source>
</evidence>